<dbReference type="GO" id="GO:0005634">
    <property type="term" value="C:nucleus"/>
    <property type="evidence" value="ECO:0007669"/>
    <property type="project" value="UniProtKB-SubCell"/>
</dbReference>
<keyword evidence="2" id="KW-0805">Transcription regulation</keyword>
<feature type="domain" description="MADS-box" evidence="7">
    <location>
        <begin position="1"/>
        <end position="50"/>
    </location>
</feature>
<dbReference type="STRING" id="15368.A0A0Q3MHL8"/>
<evidence type="ECO:0000256" key="6">
    <source>
        <dbReference type="SAM" id="Coils"/>
    </source>
</evidence>
<dbReference type="EMBL" id="CM000881">
    <property type="protein sequence ID" value="KQK03934.1"/>
    <property type="molecule type" value="Genomic_DNA"/>
</dbReference>
<organism evidence="8">
    <name type="scientific">Brachypodium distachyon</name>
    <name type="common">Purple false brome</name>
    <name type="synonym">Trachynia distachya</name>
    <dbReference type="NCBI Taxonomy" id="15368"/>
    <lineage>
        <taxon>Eukaryota</taxon>
        <taxon>Viridiplantae</taxon>
        <taxon>Streptophyta</taxon>
        <taxon>Embryophyta</taxon>
        <taxon>Tracheophyta</taxon>
        <taxon>Spermatophyta</taxon>
        <taxon>Magnoliopsida</taxon>
        <taxon>Liliopsida</taxon>
        <taxon>Poales</taxon>
        <taxon>Poaceae</taxon>
        <taxon>BOP clade</taxon>
        <taxon>Pooideae</taxon>
        <taxon>Stipodae</taxon>
        <taxon>Brachypodieae</taxon>
        <taxon>Brachypodium</taxon>
    </lineage>
</organism>
<dbReference type="InParanoid" id="A0A0Q3MHL8"/>
<dbReference type="OrthoDB" id="762064at2759"/>
<dbReference type="EnsemblPlants" id="KQK03934">
    <property type="protein sequence ID" value="KQK03934"/>
    <property type="gene ID" value="BRADI_2g10745v3"/>
</dbReference>
<comment type="subcellular location">
    <subcellularLocation>
        <location evidence="1">Nucleus</location>
    </subcellularLocation>
</comment>
<evidence type="ECO:0000259" key="7">
    <source>
        <dbReference type="PROSITE" id="PS50066"/>
    </source>
</evidence>
<evidence type="ECO:0000256" key="1">
    <source>
        <dbReference type="ARBA" id="ARBA00004123"/>
    </source>
</evidence>
<dbReference type="Gramene" id="KQK03934">
    <property type="protein sequence ID" value="KQK03934"/>
    <property type="gene ID" value="BRADI_2g10745v3"/>
</dbReference>
<dbReference type="InterPro" id="IPR050142">
    <property type="entry name" value="MADS-box/MEF2_TF"/>
</dbReference>
<evidence type="ECO:0000256" key="5">
    <source>
        <dbReference type="ARBA" id="ARBA00023242"/>
    </source>
</evidence>
<evidence type="ECO:0000256" key="4">
    <source>
        <dbReference type="ARBA" id="ARBA00023163"/>
    </source>
</evidence>
<dbReference type="GO" id="GO:0045944">
    <property type="term" value="P:positive regulation of transcription by RNA polymerase II"/>
    <property type="evidence" value="ECO:0007669"/>
    <property type="project" value="InterPro"/>
</dbReference>
<protein>
    <recommendedName>
        <fullName evidence="7">MADS-box domain-containing protein</fullName>
    </recommendedName>
</protein>
<dbReference type="SMART" id="SM00432">
    <property type="entry name" value="MADS"/>
    <property type="match status" value="1"/>
</dbReference>
<dbReference type="FunCoup" id="A0A0Q3MHL8">
    <property type="interactions" value="2436"/>
</dbReference>
<dbReference type="GO" id="GO:0000978">
    <property type="term" value="F:RNA polymerase II cis-regulatory region sequence-specific DNA binding"/>
    <property type="evidence" value="ECO:0000318"/>
    <property type="project" value="GO_Central"/>
</dbReference>
<dbReference type="Gene3D" id="3.40.1810.10">
    <property type="entry name" value="Transcription factor, MADS-box"/>
    <property type="match status" value="1"/>
</dbReference>
<keyword evidence="10" id="KW-1185">Reference proteome</keyword>
<dbReference type="InterPro" id="IPR036879">
    <property type="entry name" value="TF_MADSbox_sf"/>
</dbReference>
<accession>A0A0Q3MHL8</accession>
<dbReference type="SUPFAM" id="SSF55455">
    <property type="entry name" value="SRF-like"/>
    <property type="match status" value="1"/>
</dbReference>
<dbReference type="CDD" id="cd00266">
    <property type="entry name" value="MADS_SRF_like"/>
    <property type="match status" value="1"/>
</dbReference>
<evidence type="ECO:0000256" key="2">
    <source>
        <dbReference type="ARBA" id="ARBA00023015"/>
    </source>
</evidence>
<dbReference type="GO" id="GO:0006357">
    <property type="term" value="P:regulation of transcription by RNA polymerase II"/>
    <property type="evidence" value="ECO:0000318"/>
    <property type="project" value="GO_Central"/>
</dbReference>
<dbReference type="GO" id="GO:0000981">
    <property type="term" value="F:DNA-binding transcription factor activity, RNA polymerase II-specific"/>
    <property type="evidence" value="ECO:0000318"/>
    <property type="project" value="GO_Central"/>
</dbReference>
<gene>
    <name evidence="8" type="ORF">BRADI_2g10745v3</name>
</gene>
<feature type="coiled-coil region" evidence="6">
    <location>
        <begin position="77"/>
        <end position="104"/>
    </location>
</feature>
<reference evidence="8 9" key="1">
    <citation type="journal article" date="2010" name="Nature">
        <title>Genome sequencing and analysis of the model grass Brachypodium distachyon.</title>
        <authorList>
            <consortium name="International Brachypodium Initiative"/>
        </authorList>
    </citation>
    <scope>NUCLEOTIDE SEQUENCE [LARGE SCALE GENOMIC DNA]</scope>
    <source>
        <strain evidence="8 9">Bd21</strain>
    </source>
</reference>
<keyword evidence="4" id="KW-0804">Transcription</keyword>
<sequence length="256" mass="27923">MARKKATPRRIPNDAARSTTFRNLHNDLVKKASELSTFCNVNTCVIVYGEGEAQPKVWPSVDEAVPILHRYKAMTEEGFLRQRMDKLREQVHKARHENRELHTACLVHKAMLGRLPGLKGLTVEEVANVGWMVQMKLKSIGDRIANLQAQAALQLQAQPAPPLTYAGAVAGDLARHGEAPLVQGGFIGGNDASSSTADNMASTSASAGFSWQWPDDTGDSSSSFHPNIFVVAADARSPCNADRGCVEVLVWYMQLT</sequence>
<evidence type="ECO:0000256" key="3">
    <source>
        <dbReference type="ARBA" id="ARBA00023125"/>
    </source>
</evidence>
<keyword evidence="6" id="KW-0175">Coiled coil</keyword>
<evidence type="ECO:0000313" key="9">
    <source>
        <dbReference type="EnsemblPlants" id="KQK03934"/>
    </source>
</evidence>
<keyword evidence="5" id="KW-0539">Nucleus</keyword>
<dbReference type="PROSITE" id="PS50066">
    <property type="entry name" value="MADS_BOX_2"/>
    <property type="match status" value="1"/>
</dbReference>
<dbReference type="Proteomes" id="UP000008810">
    <property type="component" value="Chromosome 2"/>
</dbReference>
<dbReference type="GO" id="GO:0046983">
    <property type="term" value="F:protein dimerization activity"/>
    <property type="evidence" value="ECO:0007669"/>
    <property type="project" value="InterPro"/>
</dbReference>
<dbReference type="Pfam" id="PF00319">
    <property type="entry name" value="SRF-TF"/>
    <property type="match status" value="1"/>
</dbReference>
<dbReference type="PANTHER" id="PTHR48019">
    <property type="entry name" value="SERUM RESPONSE FACTOR HOMOLOG"/>
    <property type="match status" value="1"/>
</dbReference>
<reference evidence="8" key="2">
    <citation type="submission" date="2017-06" db="EMBL/GenBank/DDBJ databases">
        <title>WGS assembly of Brachypodium distachyon.</title>
        <authorList>
            <consortium name="The International Brachypodium Initiative"/>
            <person name="Lucas S."/>
            <person name="Harmon-Smith M."/>
            <person name="Lail K."/>
            <person name="Tice H."/>
            <person name="Grimwood J."/>
            <person name="Bruce D."/>
            <person name="Barry K."/>
            <person name="Shu S."/>
            <person name="Lindquist E."/>
            <person name="Wang M."/>
            <person name="Pitluck S."/>
            <person name="Vogel J.P."/>
            <person name="Garvin D.F."/>
            <person name="Mockler T.C."/>
            <person name="Schmutz J."/>
            <person name="Rokhsar D."/>
            <person name="Bevan M.W."/>
        </authorList>
    </citation>
    <scope>NUCLEOTIDE SEQUENCE</scope>
    <source>
        <strain evidence="8">Bd21</strain>
    </source>
</reference>
<reference evidence="9" key="3">
    <citation type="submission" date="2018-08" db="UniProtKB">
        <authorList>
            <consortium name="EnsemblPlants"/>
        </authorList>
    </citation>
    <scope>IDENTIFICATION</scope>
    <source>
        <strain evidence="9">cv. Bd21</strain>
    </source>
</reference>
<proteinExistence type="predicted"/>
<dbReference type="InterPro" id="IPR033897">
    <property type="entry name" value="SRF-like_MADS-box"/>
</dbReference>
<evidence type="ECO:0000313" key="10">
    <source>
        <dbReference type="Proteomes" id="UP000008810"/>
    </source>
</evidence>
<name>A0A0Q3MHL8_BRADI</name>
<dbReference type="InterPro" id="IPR002100">
    <property type="entry name" value="TF_MADSbox"/>
</dbReference>
<dbReference type="AlphaFoldDB" id="A0A0Q3MHL8"/>
<evidence type="ECO:0000313" key="8">
    <source>
        <dbReference type="EMBL" id="KQK03934.1"/>
    </source>
</evidence>
<keyword evidence="3" id="KW-0238">DNA-binding</keyword>